<reference evidence="1" key="1">
    <citation type="journal article" date="2014" name="Front. Microbiol.">
        <title>High frequency of phylogenetically diverse reductive dehalogenase-homologous genes in deep subseafloor sedimentary metagenomes.</title>
        <authorList>
            <person name="Kawai M."/>
            <person name="Futagami T."/>
            <person name="Toyoda A."/>
            <person name="Takaki Y."/>
            <person name="Nishi S."/>
            <person name="Hori S."/>
            <person name="Arai W."/>
            <person name="Tsubouchi T."/>
            <person name="Morono Y."/>
            <person name="Uchiyama I."/>
            <person name="Ito T."/>
            <person name="Fujiyama A."/>
            <person name="Inagaki F."/>
            <person name="Takami H."/>
        </authorList>
    </citation>
    <scope>NUCLEOTIDE SEQUENCE</scope>
    <source>
        <strain evidence="1">Expedition CK06-06</strain>
    </source>
</reference>
<dbReference type="AlphaFoldDB" id="X1TBN0"/>
<gene>
    <name evidence="1" type="ORF">S12H4_39807</name>
</gene>
<accession>X1TBN0</accession>
<protein>
    <submittedName>
        <fullName evidence="1">Uncharacterized protein</fullName>
    </submittedName>
</protein>
<proteinExistence type="predicted"/>
<dbReference type="EMBL" id="BARW01024100">
    <property type="protein sequence ID" value="GAI88791.1"/>
    <property type="molecule type" value="Genomic_DNA"/>
</dbReference>
<organism evidence="1">
    <name type="scientific">marine sediment metagenome</name>
    <dbReference type="NCBI Taxonomy" id="412755"/>
    <lineage>
        <taxon>unclassified sequences</taxon>
        <taxon>metagenomes</taxon>
        <taxon>ecological metagenomes</taxon>
    </lineage>
</organism>
<feature type="non-terminal residue" evidence="1">
    <location>
        <position position="1"/>
    </location>
</feature>
<sequence>DIADRISDKLSRKIDPVVNWIFREEKTPLEMSPTAESARMDLINKLPKEMVLEK</sequence>
<evidence type="ECO:0000313" key="1">
    <source>
        <dbReference type="EMBL" id="GAI88791.1"/>
    </source>
</evidence>
<name>X1TBN0_9ZZZZ</name>
<comment type="caution">
    <text evidence="1">The sequence shown here is derived from an EMBL/GenBank/DDBJ whole genome shotgun (WGS) entry which is preliminary data.</text>
</comment>